<dbReference type="Pfam" id="PF00011">
    <property type="entry name" value="HSP20"/>
    <property type="match status" value="1"/>
</dbReference>
<evidence type="ECO:0000313" key="6">
    <source>
        <dbReference type="EMBL" id="CAJ0940580.1"/>
    </source>
</evidence>
<name>A0ABN9LJT3_9NEOB</name>
<reference evidence="6" key="1">
    <citation type="submission" date="2023-07" db="EMBL/GenBank/DDBJ databases">
        <authorList>
            <person name="Stuckert A."/>
        </authorList>
    </citation>
    <scope>NUCLEOTIDE SEQUENCE</scope>
</reference>
<dbReference type="PANTHER" id="PTHR45640">
    <property type="entry name" value="HEAT SHOCK PROTEIN HSP-12.2-RELATED"/>
    <property type="match status" value="1"/>
</dbReference>
<dbReference type="PROSITE" id="PS01031">
    <property type="entry name" value="SHSP"/>
    <property type="match status" value="1"/>
</dbReference>
<dbReference type="InterPro" id="IPR008978">
    <property type="entry name" value="HSP20-like_chaperone"/>
</dbReference>
<evidence type="ECO:0000256" key="2">
    <source>
        <dbReference type="PROSITE-ProRule" id="PRU00285"/>
    </source>
</evidence>
<evidence type="ECO:0000259" key="5">
    <source>
        <dbReference type="PROSITE" id="PS01031"/>
    </source>
</evidence>
<comment type="similarity">
    <text evidence="2 3">Belongs to the small heat shock protein (HSP20) family.</text>
</comment>
<evidence type="ECO:0000313" key="7">
    <source>
        <dbReference type="Proteomes" id="UP001176940"/>
    </source>
</evidence>
<feature type="domain" description="SHSP" evidence="5">
    <location>
        <begin position="35"/>
        <end position="147"/>
    </location>
</feature>
<organism evidence="6 7">
    <name type="scientific">Ranitomeya imitator</name>
    <name type="common">mimic poison frog</name>
    <dbReference type="NCBI Taxonomy" id="111125"/>
    <lineage>
        <taxon>Eukaryota</taxon>
        <taxon>Metazoa</taxon>
        <taxon>Chordata</taxon>
        <taxon>Craniata</taxon>
        <taxon>Vertebrata</taxon>
        <taxon>Euteleostomi</taxon>
        <taxon>Amphibia</taxon>
        <taxon>Batrachia</taxon>
        <taxon>Anura</taxon>
        <taxon>Neobatrachia</taxon>
        <taxon>Hyloidea</taxon>
        <taxon>Dendrobatidae</taxon>
        <taxon>Dendrobatinae</taxon>
        <taxon>Ranitomeya</taxon>
    </lineage>
</organism>
<dbReference type="PANTHER" id="PTHR45640:SF2">
    <property type="entry name" value="HEAT SHOCK PROTEIN BETA-11-RELATED"/>
    <property type="match status" value="1"/>
</dbReference>
<dbReference type="InterPro" id="IPR002068">
    <property type="entry name" value="A-crystallin/Hsp20_dom"/>
</dbReference>
<keyword evidence="1" id="KW-0346">Stress response</keyword>
<dbReference type="SUPFAM" id="SSF49764">
    <property type="entry name" value="HSP20-like chaperones"/>
    <property type="match status" value="1"/>
</dbReference>
<feature type="region of interest" description="Disordered" evidence="4">
    <location>
        <begin position="270"/>
        <end position="294"/>
    </location>
</feature>
<evidence type="ECO:0000256" key="4">
    <source>
        <dbReference type="SAM" id="MobiDB-lite"/>
    </source>
</evidence>
<evidence type="ECO:0000256" key="3">
    <source>
        <dbReference type="RuleBase" id="RU003616"/>
    </source>
</evidence>
<evidence type="ECO:0000256" key="1">
    <source>
        <dbReference type="ARBA" id="ARBA00023016"/>
    </source>
</evidence>
<accession>A0ABN9LJT3</accession>
<proteinExistence type="inferred from homology"/>
<dbReference type="Gene3D" id="2.60.40.790">
    <property type="match status" value="1"/>
</dbReference>
<sequence length="344" mass="38819">MEEDMIRTIEEIKGNMRRMELFHQQLMEEMVIDDNKPQPLMPSGDIMSSDGGFTLSIGVQDFYPHELTVKLFGRKLLVTGAKETKTDDGKGSFSYKCQIFRKESDLPQDVRAEDMSCLLTSDGQLKIEAPWQTAPALKERNVPIQLTTVEAKKQKTEDAKDTKSYIGGLSTALQNAVDKPLMPVAFVYKFRTSSSDQRCHSRILIAAACQTQRDRYPGRCNITDRCRSRWKVALCEGTVTLSDAAAIPTTIRIAAASLFGRWKAVTQTALSSDQRSRGPRQSREAERRGQTAVAKTSLNRCHTRRFSDVYGESSDETKFWTFFPDQRQHSRGLIAAACHTGRYR</sequence>
<keyword evidence="7" id="KW-1185">Reference proteome</keyword>
<dbReference type="Proteomes" id="UP001176940">
    <property type="component" value="Unassembled WGS sequence"/>
</dbReference>
<dbReference type="EMBL" id="CAUEEQ010017582">
    <property type="protein sequence ID" value="CAJ0940580.1"/>
    <property type="molecule type" value="Genomic_DNA"/>
</dbReference>
<gene>
    <name evidence="6" type="ORF">RIMI_LOCUS8738895</name>
</gene>
<dbReference type="InterPro" id="IPR001436">
    <property type="entry name" value="Alpha-crystallin/sHSP_animal"/>
</dbReference>
<protein>
    <recommendedName>
        <fullName evidence="5">SHSP domain-containing protein</fullName>
    </recommendedName>
</protein>
<comment type="caution">
    <text evidence="6">The sequence shown here is derived from an EMBL/GenBank/DDBJ whole genome shotgun (WGS) entry which is preliminary data.</text>
</comment>